<protein>
    <submittedName>
        <fullName evidence="1">BamHI-like type II restriction endonuclease</fullName>
    </submittedName>
</protein>
<dbReference type="InterPro" id="IPR004194">
    <property type="entry name" value="Restrct_endonuc_II_BamHI"/>
</dbReference>
<dbReference type="Pfam" id="PF02923">
    <property type="entry name" value="BamHI"/>
    <property type="match status" value="1"/>
</dbReference>
<accession>B8J492</accession>
<keyword evidence="1" id="KW-0378">Hydrolase</keyword>
<gene>
    <name evidence="1" type="ordered locus">Ddes_2242</name>
</gene>
<dbReference type="AlphaFoldDB" id="B8J492"/>
<dbReference type="KEGG" id="dds:Ddes_2242"/>
<dbReference type="GO" id="GO:0003677">
    <property type="term" value="F:DNA binding"/>
    <property type="evidence" value="ECO:0007669"/>
    <property type="project" value="InterPro"/>
</dbReference>
<dbReference type="EMBL" id="CP001358">
    <property type="protein sequence ID" value="ACL50137.1"/>
    <property type="molecule type" value="Genomic_DNA"/>
</dbReference>
<name>B8J492_DESDA</name>
<dbReference type="GO" id="GO:0009307">
    <property type="term" value="P:DNA restriction-modification system"/>
    <property type="evidence" value="ECO:0007669"/>
    <property type="project" value="InterPro"/>
</dbReference>
<dbReference type="SUPFAM" id="SSF52980">
    <property type="entry name" value="Restriction endonuclease-like"/>
    <property type="match status" value="1"/>
</dbReference>
<keyword evidence="1" id="KW-0255">Endonuclease</keyword>
<dbReference type="HOGENOM" id="CLU_085282_0_0_7"/>
<dbReference type="GO" id="GO:0009036">
    <property type="term" value="F:type II site-specific deoxyribonuclease activity"/>
    <property type="evidence" value="ECO:0007669"/>
    <property type="project" value="InterPro"/>
</dbReference>
<sequence length="201" mass="22431">MNIARNECLFSYGQFPNSAVWNNSFSMLINLIQGMEHPVGAGLFAIFPQSGKKHGEGNGVKPIKEILMSRIPLDWQREGSLRVPGEANPGKIDILYSLEGHNIGIEWETGNVSSSHRAINKMLLGIDRGLLSVGILIVPVKNFAQYLTDRIGNFEELEPYFPVWRKYNCHEGALYILGIEHDTTSTSAPRFQKGNDGRALF</sequence>
<dbReference type="REBASE" id="772">
    <property type="entry name" value="DdsI"/>
</dbReference>
<organism evidence="1">
    <name type="scientific">Desulfovibrio desulfuricans (strain ATCC 27774 / DSM 6949 / MB)</name>
    <dbReference type="NCBI Taxonomy" id="525146"/>
    <lineage>
        <taxon>Bacteria</taxon>
        <taxon>Pseudomonadati</taxon>
        <taxon>Thermodesulfobacteriota</taxon>
        <taxon>Desulfovibrionia</taxon>
        <taxon>Desulfovibrionales</taxon>
        <taxon>Desulfovibrionaceae</taxon>
        <taxon>Desulfovibrio</taxon>
    </lineage>
</organism>
<evidence type="ECO:0000313" key="1">
    <source>
        <dbReference type="EMBL" id="ACL50137.1"/>
    </source>
</evidence>
<dbReference type="GO" id="GO:0000287">
    <property type="term" value="F:magnesium ion binding"/>
    <property type="evidence" value="ECO:0007669"/>
    <property type="project" value="InterPro"/>
</dbReference>
<dbReference type="Gene3D" id="3.40.91.20">
    <property type="match status" value="1"/>
</dbReference>
<proteinExistence type="predicted"/>
<keyword evidence="1" id="KW-0540">Nuclease</keyword>
<dbReference type="eggNOG" id="ENOG502Z7UV">
    <property type="taxonomic scope" value="Bacteria"/>
</dbReference>
<dbReference type="InterPro" id="IPR011335">
    <property type="entry name" value="Restrct_endonuc-II-like"/>
</dbReference>
<reference evidence="1" key="1">
    <citation type="submission" date="2009-01" db="EMBL/GenBank/DDBJ databases">
        <title>Complete sequence of Desulfovibrio desulfuricans subsp. desulfuricans str. ATCC 27774.</title>
        <authorList>
            <consortium name="US DOE Joint Genome Institute"/>
            <person name="Lucas S."/>
            <person name="Copeland A."/>
            <person name="Lapidus A."/>
            <person name="Glavina del Rio T."/>
            <person name="Tice H."/>
            <person name="Bruce D."/>
            <person name="Goodwin L."/>
            <person name="Pitluck S."/>
            <person name="Sims D."/>
            <person name="Lu M."/>
            <person name="Kiss H."/>
            <person name="Meineke L."/>
            <person name="Brettin T."/>
            <person name="Detter J.C."/>
            <person name="Han C."/>
            <person name="Larimer F."/>
            <person name="Land M."/>
            <person name="Hauser L."/>
            <person name="Kyrpides N."/>
            <person name="Ovchinnikova G."/>
            <person name="Hazen T.C."/>
        </authorList>
    </citation>
    <scope>NUCLEOTIDE SEQUENCE [LARGE SCALE GENOMIC DNA]</scope>
    <source>
        <strain evidence="1">ATCC 27774</strain>
    </source>
</reference>
<dbReference type="InterPro" id="IPR011338">
    <property type="entry name" value="BamHI/BglII/BstY"/>
</dbReference>